<dbReference type="SUPFAM" id="SSF57756">
    <property type="entry name" value="Retrovirus zinc finger-like domains"/>
    <property type="match status" value="1"/>
</dbReference>
<evidence type="ECO:0000259" key="2">
    <source>
        <dbReference type="SMART" id="SM00343"/>
    </source>
</evidence>
<evidence type="ECO:0000256" key="1">
    <source>
        <dbReference type="SAM" id="MobiDB-lite"/>
    </source>
</evidence>
<dbReference type="EMBL" id="NMUH01000005">
    <property type="protein sequence ID" value="MQL67953.1"/>
    <property type="molecule type" value="Genomic_DNA"/>
</dbReference>
<dbReference type="Pfam" id="PF03732">
    <property type="entry name" value="Retrotrans_gag"/>
    <property type="match status" value="1"/>
</dbReference>
<dbReference type="Proteomes" id="UP000652761">
    <property type="component" value="Unassembled WGS sequence"/>
</dbReference>
<protein>
    <recommendedName>
        <fullName evidence="2">CCHC-type domain-containing protein</fullName>
    </recommendedName>
</protein>
<sequence>MSDPCRTRAQTTRTRQPDRSHSEVWLRQSTSRVLNATVIAVAIGEKEKRSTRQKRPGRLQVVQEVETNEEGGVVEGFLEIFRGKYFSERVKEKKAAEFAALKQKGMSVVEYEAQFARLDVYAPHLVGTERLKANRFMDGLRPMFIEKLGPHNIQTYIEMVQRAQLVEDTMAKVEGIKGKDISKPTFIKRGAVDITGTFPNNNNNNPCNNNKRPTTGKDYGMEKNIKVEKTTTMEYCKFCDKPGHQANKCWKKAGDCLRCGSQEHRISNCPMLKDQVGKNQGVVKRQGRVNAIMQAELPEGGMIVKPLD</sequence>
<dbReference type="InterPro" id="IPR005162">
    <property type="entry name" value="Retrotrans_gag_dom"/>
</dbReference>
<dbReference type="PANTHER" id="PTHR34482">
    <property type="entry name" value="DNA DAMAGE-INDUCIBLE PROTEIN 1-LIKE"/>
    <property type="match status" value="1"/>
</dbReference>
<dbReference type="PANTHER" id="PTHR34482:SF49">
    <property type="entry name" value="RETROTRANSPOSON GAG DOMAIN-CONTAINING PROTEIN"/>
    <property type="match status" value="1"/>
</dbReference>
<dbReference type="GO" id="GO:0003676">
    <property type="term" value="F:nucleic acid binding"/>
    <property type="evidence" value="ECO:0007669"/>
    <property type="project" value="InterPro"/>
</dbReference>
<comment type="caution">
    <text evidence="3">The sequence shown here is derived from an EMBL/GenBank/DDBJ whole genome shotgun (WGS) entry which is preliminary data.</text>
</comment>
<feature type="domain" description="CCHC-type" evidence="2">
    <location>
        <begin position="235"/>
        <end position="251"/>
    </location>
</feature>
<keyword evidence="4" id="KW-1185">Reference proteome</keyword>
<feature type="compositionally biased region" description="Low complexity" evidence="1">
    <location>
        <begin position="199"/>
        <end position="210"/>
    </location>
</feature>
<dbReference type="SMART" id="SM00343">
    <property type="entry name" value="ZnF_C2HC"/>
    <property type="match status" value="2"/>
</dbReference>
<dbReference type="Gene3D" id="4.10.60.10">
    <property type="entry name" value="Zinc finger, CCHC-type"/>
    <property type="match status" value="1"/>
</dbReference>
<feature type="region of interest" description="Disordered" evidence="1">
    <location>
        <begin position="1"/>
        <end position="25"/>
    </location>
</feature>
<dbReference type="GO" id="GO:0008270">
    <property type="term" value="F:zinc ion binding"/>
    <property type="evidence" value="ECO:0007669"/>
    <property type="project" value="InterPro"/>
</dbReference>
<evidence type="ECO:0000313" key="4">
    <source>
        <dbReference type="Proteomes" id="UP000652761"/>
    </source>
</evidence>
<proteinExistence type="predicted"/>
<gene>
    <name evidence="3" type="ORF">Taro_000255</name>
</gene>
<reference evidence="3" key="1">
    <citation type="submission" date="2017-07" db="EMBL/GenBank/DDBJ databases">
        <title>Taro Niue Genome Assembly and Annotation.</title>
        <authorList>
            <person name="Atibalentja N."/>
            <person name="Keating K."/>
            <person name="Fields C.J."/>
        </authorList>
    </citation>
    <scope>NUCLEOTIDE SEQUENCE</scope>
    <source>
        <strain evidence="3">Niue_2</strain>
        <tissue evidence="3">Leaf</tissue>
    </source>
</reference>
<name>A0A843TEK2_COLES</name>
<dbReference type="InterPro" id="IPR036875">
    <property type="entry name" value="Znf_CCHC_sf"/>
</dbReference>
<feature type="domain" description="CCHC-type" evidence="2">
    <location>
        <begin position="255"/>
        <end position="271"/>
    </location>
</feature>
<dbReference type="AlphaFoldDB" id="A0A843TEK2"/>
<evidence type="ECO:0000313" key="3">
    <source>
        <dbReference type="EMBL" id="MQL67953.1"/>
    </source>
</evidence>
<organism evidence="3 4">
    <name type="scientific">Colocasia esculenta</name>
    <name type="common">Wild taro</name>
    <name type="synonym">Arum esculentum</name>
    <dbReference type="NCBI Taxonomy" id="4460"/>
    <lineage>
        <taxon>Eukaryota</taxon>
        <taxon>Viridiplantae</taxon>
        <taxon>Streptophyta</taxon>
        <taxon>Embryophyta</taxon>
        <taxon>Tracheophyta</taxon>
        <taxon>Spermatophyta</taxon>
        <taxon>Magnoliopsida</taxon>
        <taxon>Liliopsida</taxon>
        <taxon>Araceae</taxon>
        <taxon>Aroideae</taxon>
        <taxon>Colocasieae</taxon>
        <taxon>Colocasia</taxon>
    </lineage>
</organism>
<feature type="compositionally biased region" description="Basic and acidic residues" evidence="1">
    <location>
        <begin position="15"/>
        <end position="24"/>
    </location>
</feature>
<accession>A0A843TEK2</accession>
<dbReference type="InterPro" id="IPR001878">
    <property type="entry name" value="Znf_CCHC"/>
</dbReference>
<feature type="region of interest" description="Disordered" evidence="1">
    <location>
        <begin position="197"/>
        <end position="218"/>
    </location>
</feature>